<evidence type="ECO:0000256" key="1">
    <source>
        <dbReference type="ARBA" id="ARBA00004141"/>
    </source>
</evidence>
<accession>A0A9Q8UVH9</accession>
<evidence type="ECO:0000256" key="2">
    <source>
        <dbReference type="ARBA" id="ARBA00022448"/>
    </source>
</evidence>
<evidence type="ECO:0000256" key="3">
    <source>
        <dbReference type="ARBA" id="ARBA00022692"/>
    </source>
</evidence>
<evidence type="ECO:0000256" key="4">
    <source>
        <dbReference type="ARBA" id="ARBA00022989"/>
    </source>
</evidence>
<dbReference type="OMA" id="HIDTMAT"/>
<keyword evidence="10" id="KW-1185">Reference proteome</keyword>
<dbReference type="GeneID" id="71992905"/>
<feature type="transmembrane region" description="Helical" evidence="7">
    <location>
        <begin position="132"/>
        <end position="151"/>
    </location>
</feature>
<dbReference type="RefSeq" id="XP_047768375.1">
    <property type="nucleotide sequence ID" value="XM_047912175.1"/>
</dbReference>
<name>A0A9Q8UVH9_PASFU</name>
<feature type="compositionally biased region" description="Basic and acidic residues" evidence="6">
    <location>
        <begin position="14"/>
        <end position="23"/>
    </location>
</feature>
<gene>
    <name evidence="9" type="ORF">CLAFUR5_13027</name>
</gene>
<evidence type="ECO:0000256" key="7">
    <source>
        <dbReference type="SAM" id="Phobius"/>
    </source>
</evidence>
<dbReference type="Proteomes" id="UP000756132">
    <property type="component" value="Chromosome 11"/>
</dbReference>
<sequence>MADLSRVPAVESAKPSDDHERTKSISTDAKGDTVIITQNGDSFTIDKKAERALLWKLNLRILPLLTMMYLFNSLDKANLGNAKTAGLEKDLGFAGTNKYNILLSIFFVPYVLTAPFLGIVGKMYGPSRVLPAMMVCFGSMTLLVTATYNWSGLM</sequence>
<dbReference type="PANTHER" id="PTHR43791:SF50">
    <property type="entry name" value="TRANSPORTER, PUTATIVE (AFU_ORTHOLOGUE AFUA_2G00840)-RELATED"/>
    <property type="match status" value="1"/>
</dbReference>
<keyword evidence="2" id="KW-0813">Transport</keyword>
<dbReference type="GO" id="GO:0022857">
    <property type="term" value="F:transmembrane transporter activity"/>
    <property type="evidence" value="ECO:0007669"/>
    <property type="project" value="InterPro"/>
</dbReference>
<feature type="region of interest" description="Disordered" evidence="6">
    <location>
        <begin position="1"/>
        <end position="25"/>
    </location>
</feature>
<evidence type="ECO:0000256" key="5">
    <source>
        <dbReference type="ARBA" id="ARBA00023136"/>
    </source>
</evidence>
<dbReference type="InterPro" id="IPR036259">
    <property type="entry name" value="MFS_trans_sf"/>
</dbReference>
<evidence type="ECO:0000259" key="8">
    <source>
        <dbReference type="PROSITE" id="PS50850"/>
    </source>
</evidence>
<dbReference type="EMBL" id="CP090173">
    <property type="protein sequence ID" value="UJO24009.1"/>
    <property type="molecule type" value="Genomic_DNA"/>
</dbReference>
<protein>
    <recommendedName>
        <fullName evidence="8">Major facilitator superfamily (MFS) profile domain-containing protein</fullName>
    </recommendedName>
</protein>
<dbReference type="KEGG" id="ffu:CLAFUR5_13027"/>
<dbReference type="SUPFAM" id="SSF103473">
    <property type="entry name" value="MFS general substrate transporter"/>
    <property type="match status" value="1"/>
</dbReference>
<evidence type="ECO:0000313" key="9">
    <source>
        <dbReference type="EMBL" id="UJO24009.1"/>
    </source>
</evidence>
<dbReference type="AlphaFoldDB" id="A0A9Q8UVH9"/>
<evidence type="ECO:0000313" key="10">
    <source>
        <dbReference type="Proteomes" id="UP000756132"/>
    </source>
</evidence>
<evidence type="ECO:0000256" key="6">
    <source>
        <dbReference type="SAM" id="MobiDB-lite"/>
    </source>
</evidence>
<proteinExistence type="predicted"/>
<reference evidence="9" key="1">
    <citation type="submission" date="2021-12" db="EMBL/GenBank/DDBJ databases">
        <authorList>
            <person name="Zaccaron A."/>
            <person name="Stergiopoulos I."/>
        </authorList>
    </citation>
    <scope>NUCLEOTIDE SEQUENCE</scope>
    <source>
        <strain evidence="9">Race5_Kim</strain>
    </source>
</reference>
<keyword evidence="3 7" id="KW-0812">Transmembrane</keyword>
<reference evidence="9" key="2">
    <citation type="journal article" date="2022" name="Microb. Genom.">
        <title>A chromosome-scale genome assembly of the tomato pathogen Cladosporium fulvum reveals a compartmentalized genome architecture and the presence of a dispensable chromosome.</title>
        <authorList>
            <person name="Zaccaron A.Z."/>
            <person name="Chen L.H."/>
            <person name="Samaras A."/>
            <person name="Stergiopoulos I."/>
        </authorList>
    </citation>
    <scope>NUCLEOTIDE SEQUENCE</scope>
    <source>
        <strain evidence="9">Race5_Kim</strain>
    </source>
</reference>
<dbReference type="InterPro" id="IPR020846">
    <property type="entry name" value="MFS_dom"/>
</dbReference>
<dbReference type="OrthoDB" id="2985014at2759"/>
<keyword evidence="5 7" id="KW-0472">Membrane</keyword>
<dbReference type="PANTHER" id="PTHR43791">
    <property type="entry name" value="PERMEASE-RELATED"/>
    <property type="match status" value="1"/>
</dbReference>
<feature type="domain" description="Major facilitator superfamily (MFS) profile" evidence="8">
    <location>
        <begin position="61"/>
        <end position="154"/>
    </location>
</feature>
<dbReference type="GO" id="GO:0016020">
    <property type="term" value="C:membrane"/>
    <property type="evidence" value="ECO:0007669"/>
    <property type="project" value="UniProtKB-SubCell"/>
</dbReference>
<dbReference type="Gene3D" id="1.20.1250.20">
    <property type="entry name" value="MFS general substrate transporter like domains"/>
    <property type="match status" value="1"/>
</dbReference>
<feature type="transmembrane region" description="Helical" evidence="7">
    <location>
        <begin position="99"/>
        <end position="120"/>
    </location>
</feature>
<dbReference type="PROSITE" id="PS50850">
    <property type="entry name" value="MFS"/>
    <property type="match status" value="1"/>
</dbReference>
<keyword evidence="4 7" id="KW-1133">Transmembrane helix</keyword>
<organism evidence="9 10">
    <name type="scientific">Passalora fulva</name>
    <name type="common">Tomato leaf mold</name>
    <name type="synonym">Cladosporium fulvum</name>
    <dbReference type="NCBI Taxonomy" id="5499"/>
    <lineage>
        <taxon>Eukaryota</taxon>
        <taxon>Fungi</taxon>
        <taxon>Dikarya</taxon>
        <taxon>Ascomycota</taxon>
        <taxon>Pezizomycotina</taxon>
        <taxon>Dothideomycetes</taxon>
        <taxon>Dothideomycetidae</taxon>
        <taxon>Mycosphaerellales</taxon>
        <taxon>Mycosphaerellaceae</taxon>
        <taxon>Fulvia</taxon>
    </lineage>
</organism>
<comment type="subcellular location">
    <subcellularLocation>
        <location evidence="1">Membrane</location>
        <topology evidence="1">Multi-pass membrane protein</topology>
    </subcellularLocation>
</comment>